<gene>
    <name evidence="1" type="ORF">DFQ00_103259</name>
    <name evidence="2" type="ORF">HUB98_15150</name>
</gene>
<dbReference type="AlphaFoldDB" id="A0A2V4VZ65"/>
<protein>
    <submittedName>
        <fullName evidence="1">Uncharacterized protein</fullName>
    </submittedName>
</protein>
<sequence>MKYILILILVIISGCGEKLDREQSMSTADLLANETIQADPSADLFLYNDRVYIRKNKIDNIDQLGDLLGKIQDNYVKDAGFKDLMSTQLPVGTKIYQLKQEESIDQLIVKNSNKLIIYEALPEG</sequence>
<dbReference type="PROSITE" id="PS51257">
    <property type="entry name" value="PROKAR_LIPOPROTEIN"/>
    <property type="match status" value="1"/>
</dbReference>
<dbReference type="Proteomes" id="UP000247790">
    <property type="component" value="Unassembled WGS sequence"/>
</dbReference>
<evidence type="ECO:0000313" key="1">
    <source>
        <dbReference type="EMBL" id="PYE50840.1"/>
    </source>
</evidence>
<dbReference type="Proteomes" id="UP000509327">
    <property type="component" value="Chromosome"/>
</dbReference>
<organism evidence="1 3">
    <name type="scientific">Paenibacillus barcinonensis</name>
    <dbReference type="NCBI Taxonomy" id="198119"/>
    <lineage>
        <taxon>Bacteria</taxon>
        <taxon>Bacillati</taxon>
        <taxon>Bacillota</taxon>
        <taxon>Bacilli</taxon>
        <taxon>Bacillales</taxon>
        <taxon>Paenibacillaceae</taxon>
        <taxon>Paenibacillus</taxon>
    </lineage>
</organism>
<dbReference type="EMBL" id="CP054614">
    <property type="protein sequence ID" value="QKS57511.1"/>
    <property type="molecule type" value="Genomic_DNA"/>
</dbReference>
<dbReference type="EMBL" id="QJSW01000003">
    <property type="protein sequence ID" value="PYE50840.1"/>
    <property type="molecule type" value="Genomic_DNA"/>
</dbReference>
<dbReference type="OrthoDB" id="1909991at2"/>
<reference evidence="1 3" key="1">
    <citation type="submission" date="2018-06" db="EMBL/GenBank/DDBJ databases">
        <title>Genomic Encyclopedia of Type Strains, Phase III (KMG-III): the genomes of soil and plant-associated and newly described type strains.</title>
        <authorList>
            <person name="Whitman W."/>
        </authorList>
    </citation>
    <scope>NUCLEOTIDE SEQUENCE [LARGE SCALE GENOMIC DNA]</scope>
    <source>
        <strain evidence="1 3">CECT 7022</strain>
    </source>
</reference>
<accession>A0A2V4VZ65</accession>
<dbReference type="RefSeq" id="WP_110895786.1">
    <property type="nucleotide sequence ID" value="NZ_CP054614.1"/>
</dbReference>
<name>A0A2V4VZ65_PAEBA</name>
<reference evidence="2 4" key="2">
    <citation type="submission" date="2020-06" db="EMBL/GenBank/DDBJ databases">
        <title>Complete genome of Paenibacillus barcinonensis KACC11450.</title>
        <authorList>
            <person name="Kim M."/>
            <person name="Park Y.-J."/>
            <person name="Shin J.-H."/>
        </authorList>
    </citation>
    <scope>NUCLEOTIDE SEQUENCE [LARGE SCALE GENOMIC DNA]</scope>
    <source>
        <strain evidence="2 4">KACC11450</strain>
    </source>
</reference>
<keyword evidence="4" id="KW-1185">Reference proteome</keyword>
<evidence type="ECO:0000313" key="4">
    <source>
        <dbReference type="Proteomes" id="UP000509327"/>
    </source>
</evidence>
<evidence type="ECO:0000313" key="2">
    <source>
        <dbReference type="EMBL" id="QKS57511.1"/>
    </source>
</evidence>
<proteinExistence type="predicted"/>
<evidence type="ECO:0000313" key="3">
    <source>
        <dbReference type="Proteomes" id="UP000247790"/>
    </source>
</evidence>